<keyword evidence="1" id="KW-0812">Transmembrane</keyword>
<feature type="transmembrane region" description="Helical" evidence="1">
    <location>
        <begin position="36"/>
        <end position="57"/>
    </location>
</feature>
<gene>
    <name evidence="2" type="ORF">OM076_06975</name>
</gene>
<evidence type="ECO:0000313" key="3">
    <source>
        <dbReference type="Proteomes" id="UP001149140"/>
    </source>
</evidence>
<dbReference type="EMBL" id="JAPDOD010000004">
    <property type="protein sequence ID" value="MDA0159997.1"/>
    <property type="molecule type" value="Genomic_DNA"/>
</dbReference>
<comment type="caution">
    <text evidence="2">The sequence shown here is derived from an EMBL/GenBank/DDBJ whole genome shotgun (WGS) entry which is preliminary data.</text>
</comment>
<reference evidence="2" key="1">
    <citation type="submission" date="2022-10" db="EMBL/GenBank/DDBJ databases">
        <title>The WGS of Solirubrobacter ginsenosidimutans DSM 21036.</title>
        <authorList>
            <person name="Jiang Z."/>
        </authorList>
    </citation>
    <scope>NUCLEOTIDE SEQUENCE</scope>
    <source>
        <strain evidence="2">DSM 21036</strain>
    </source>
</reference>
<evidence type="ECO:0000313" key="2">
    <source>
        <dbReference type="EMBL" id="MDA0159997.1"/>
    </source>
</evidence>
<keyword evidence="3" id="KW-1185">Reference proteome</keyword>
<sequence length="146" mass="15375">MVRAIEQFRWGGAATLVAGLIITGAGLVGGDPRADRLAAIFASAAFAGLASVIWRLLRRLARATTDSADDASPRQPAGRIALICCGPAILAFGAVVYPTHHTWLVGLLAAGSAAVQLAFATRVARLERRNGVQVFVRRNGRFIIAQ</sequence>
<feature type="transmembrane region" description="Helical" evidence="1">
    <location>
        <begin position="77"/>
        <end position="97"/>
    </location>
</feature>
<accession>A0A9X3MQN4</accession>
<feature type="transmembrane region" description="Helical" evidence="1">
    <location>
        <begin position="103"/>
        <end position="120"/>
    </location>
</feature>
<keyword evidence="1" id="KW-1133">Transmembrane helix</keyword>
<evidence type="ECO:0000256" key="1">
    <source>
        <dbReference type="SAM" id="Phobius"/>
    </source>
</evidence>
<dbReference type="AlphaFoldDB" id="A0A9X3MQN4"/>
<dbReference type="Proteomes" id="UP001149140">
    <property type="component" value="Unassembled WGS sequence"/>
</dbReference>
<name>A0A9X3MQN4_9ACTN</name>
<protein>
    <submittedName>
        <fullName evidence="2">Uncharacterized protein</fullName>
    </submittedName>
</protein>
<organism evidence="2 3">
    <name type="scientific">Solirubrobacter ginsenosidimutans</name>
    <dbReference type="NCBI Taxonomy" id="490573"/>
    <lineage>
        <taxon>Bacteria</taxon>
        <taxon>Bacillati</taxon>
        <taxon>Actinomycetota</taxon>
        <taxon>Thermoleophilia</taxon>
        <taxon>Solirubrobacterales</taxon>
        <taxon>Solirubrobacteraceae</taxon>
        <taxon>Solirubrobacter</taxon>
    </lineage>
</organism>
<dbReference type="RefSeq" id="WP_270038766.1">
    <property type="nucleotide sequence ID" value="NZ_JAPDOD010000004.1"/>
</dbReference>
<proteinExistence type="predicted"/>
<keyword evidence="1" id="KW-0472">Membrane</keyword>
<feature type="transmembrane region" description="Helical" evidence="1">
    <location>
        <begin position="12"/>
        <end position="30"/>
    </location>
</feature>